<dbReference type="PANTHER" id="PTHR28668:SF1">
    <property type="entry name" value="TRANSMEMBRANE PROTEIN 234"/>
    <property type="match status" value="1"/>
</dbReference>
<evidence type="ECO:0000256" key="3">
    <source>
        <dbReference type="ARBA" id="ARBA00022692"/>
    </source>
</evidence>
<dbReference type="Proteomes" id="UP000596742">
    <property type="component" value="Unassembled WGS sequence"/>
</dbReference>
<dbReference type="AlphaFoldDB" id="A0A8B6CUL4"/>
<keyword evidence="5 6" id="KW-0472">Membrane</keyword>
<keyword evidence="8" id="KW-1185">Reference proteome</keyword>
<evidence type="ECO:0000256" key="5">
    <source>
        <dbReference type="ARBA" id="ARBA00023136"/>
    </source>
</evidence>
<comment type="caution">
    <text evidence="7">The sequence shown here is derived from an EMBL/GenBank/DDBJ whole genome shotgun (WGS) entry which is preliminary data.</text>
</comment>
<comment type="similarity">
    <text evidence="2">Belongs to the TMEM234 family.</text>
</comment>
<evidence type="ECO:0000256" key="4">
    <source>
        <dbReference type="ARBA" id="ARBA00022989"/>
    </source>
</evidence>
<evidence type="ECO:0008006" key="9">
    <source>
        <dbReference type="Google" id="ProtNLM"/>
    </source>
</evidence>
<dbReference type="EMBL" id="UYJE01002447">
    <property type="protein sequence ID" value="VDI10812.1"/>
    <property type="molecule type" value="Genomic_DNA"/>
</dbReference>
<reference evidence="7" key="1">
    <citation type="submission" date="2018-11" db="EMBL/GenBank/DDBJ databases">
        <authorList>
            <person name="Alioto T."/>
            <person name="Alioto T."/>
        </authorList>
    </citation>
    <scope>NUCLEOTIDE SEQUENCE</scope>
</reference>
<evidence type="ECO:0000313" key="8">
    <source>
        <dbReference type="Proteomes" id="UP000596742"/>
    </source>
</evidence>
<comment type="subcellular location">
    <subcellularLocation>
        <location evidence="1">Membrane</location>
        <topology evidence="1">Multi-pass membrane protein</topology>
    </subcellularLocation>
</comment>
<dbReference type="Pfam" id="PF10639">
    <property type="entry name" value="TMEM234"/>
    <property type="match status" value="1"/>
</dbReference>
<keyword evidence="3 6" id="KW-0812">Transmembrane</keyword>
<dbReference type="InterPro" id="IPR037185">
    <property type="entry name" value="EmrE-like"/>
</dbReference>
<evidence type="ECO:0000313" key="7">
    <source>
        <dbReference type="EMBL" id="VDI10812.1"/>
    </source>
</evidence>
<evidence type="ECO:0000256" key="6">
    <source>
        <dbReference type="SAM" id="Phobius"/>
    </source>
</evidence>
<dbReference type="OrthoDB" id="43458at2759"/>
<evidence type="ECO:0000256" key="1">
    <source>
        <dbReference type="ARBA" id="ARBA00004141"/>
    </source>
</evidence>
<dbReference type="PANTHER" id="PTHR28668">
    <property type="entry name" value="TRANSMEMBRANE PROTEIN 234"/>
    <property type="match status" value="1"/>
</dbReference>
<dbReference type="SUPFAM" id="SSF103481">
    <property type="entry name" value="Multidrug resistance efflux transporter EmrE"/>
    <property type="match status" value="1"/>
</dbReference>
<sequence>MTQVLWFVVVATLWGGTNPLIKRESQGVERIKRNSKVKQILAELYFLFSNWKYCMAFLLNQSGSVLFYLTLASVELSLAVPVTNSLTFIFTMLSGHFLGEKIQSLETFIGVAMVVLGVALCVSNKV</sequence>
<keyword evidence="4 6" id="KW-1133">Transmembrane helix</keyword>
<evidence type="ECO:0000256" key="2">
    <source>
        <dbReference type="ARBA" id="ARBA00005977"/>
    </source>
</evidence>
<feature type="transmembrane region" description="Helical" evidence="6">
    <location>
        <begin position="65"/>
        <end position="93"/>
    </location>
</feature>
<dbReference type="Gene3D" id="1.10.3730.20">
    <property type="match status" value="1"/>
</dbReference>
<dbReference type="GO" id="GO:0016020">
    <property type="term" value="C:membrane"/>
    <property type="evidence" value="ECO:0007669"/>
    <property type="project" value="UniProtKB-SubCell"/>
</dbReference>
<proteinExistence type="inferred from homology"/>
<organism evidence="7 8">
    <name type="scientific">Mytilus galloprovincialis</name>
    <name type="common">Mediterranean mussel</name>
    <dbReference type="NCBI Taxonomy" id="29158"/>
    <lineage>
        <taxon>Eukaryota</taxon>
        <taxon>Metazoa</taxon>
        <taxon>Spiralia</taxon>
        <taxon>Lophotrochozoa</taxon>
        <taxon>Mollusca</taxon>
        <taxon>Bivalvia</taxon>
        <taxon>Autobranchia</taxon>
        <taxon>Pteriomorphia</taxon>
        <taxon>Mytilida</taxon>
        <taxon>Mytiloidea</taxon>
        <taxon>Mytilidae</taxon>
        <taxon>Mytilinae</taxon>
        <taxon>Mytilus</taxon>
    </lineage>
</organism>
<name>A0A8B6CUL4_MYTGA</name>
<accession>A0A8B6CUL4</accession>
<protein>
    <recommendedName>
        <fullName evidence="9">Transmembrane protein 234</fullName>
    </recommendedName>
</protein>
<dbReference type="InterPro" id="IPR018908">
    <property type="entry name" value="TMEM234"/>
</dbReference>
<gene>
    <name evidence="7" type="ORF">MGAL_10B019152</name>
</gene>
<feature type="transmembrane region" description="Helical" evidence="6">
    <location>
        <begin position="105"/>
        <end position="125"/>
    </location>
</feature>